<keyword evidence="2" id="KW-1133">Transmembrane helix</keyword>
<dbReference type="InterPro" id="IPR044824">
    <property type="entry name" value="MAIN-like"/>
</dbReference>
<feature type="domain" description="Aminotransferase-like plant mobile" evidence="3">
    <location>
        <begin position="4"/>
        <end position="199"/>
    </location>
</feature>
<dbReference type="PANTHER" id="PTHR46033">
    <property type="entry name" value="PROTEIN MAIN-LIKE 2"/>
    <property type="match status" value="1"/>
</dbReference>
<protein>
    <recommendedName>
        <fullName evidence="3">Aminotransferase-like plant mobile domain-containing protein</fullName>
    </recommendedName>
</protein>
<evidence type="ECO:0000256" key="1">
    <source>
        <dbReference type="SAM" id="MobiDB-lite"/>
    </source>
</evidence>
<evidence type="ECO:0000259" key="3">
    <source>
        <dbReference type="Pfam" id="PF10536"/>
    </source>
</evidence>
<sequence length="501" mass="56353">MKPRRLSIRWLAKTFDLTKLPTNATDETIQCYVRATILRMIGGDLMGSKIKGYVHGMFFQFIEDLHRMQEYSWGSACLAYLYRNLCNAVDPYISQISGPLLLLQLWAWERFTQCRPIIRGGIEHTLMLPLGTRWAGKKEARQSPRFTLQGWRYEFDVQTHHQISWELYAQFIHQLDPICLFGQDIWMARVPLICFNVVECQKGKYEVDWRVEWAKEINIWNNCQQFVVHSRGPRTRQPRQRYVDPPRMSCDTISEPPVWRDLSMQAGSFSFTQARTSFGGYPTSGGFGHYSNPQSSSEPFPGSHFQDISSMCSHLSEANDDDPQEGNHRDVKEPASGTPIQGKGVVICKFPSDPTIALGSLSVVTLLLTAIAGHVAVYFPYKGKTVPVQALFQSASLVIFFLIAEAVSALALAMMLWATIVEGLHHSRNTHYNLDTTCPTAKTGLFGGAAFLSLDASLIWLVCQILTLNARADYLEDDSKGDYGQVYATELEASGTANPAP</sequence>
<dbReference type="Pfam" id="PF10536">
    <property type="entry name" value="PMD"/>
    <property type="match status" value="1"/>
</dbReference>
<proteinExistence type="predicted"/>
<keyword evidence="2" id="KW-0472">Membrane</keyword>
<dbReference type="AlphaFoldDB" id="A0A8J5HFV3"/>
<evidence type="ECO:0000313" key="5">
    <source>
        <dbReference type="Proteomes" id="UP000734854"/>
    </source>
</evidence>
<dbReference type="InterPro" id="IPR019557">
    <property type="entry name" value="AminoTfrase-like_pln_mobile"/>
</dbReference>
<evidence type="ECO:0000313" key="4">
    <source>
        <dbReference type="EMBL" id="KAG6523601.1"/>
    </source>
</evidence>
<dbReference type="PANTHER" id="PTHR46033:SF53">
    <property type="entry name" value="OS01G0531200 PROTEIN"/>
    <property type="match status" value="1"/>
</dbReference>
<feature type="transmembrane region" description="Helical" evidence="2">
    <location>
        <begin position="391"/>
        <end position="418"/>
    </location>
</feature>
<feature type="region of interest" description="Disordered" evidence="1">
    <location>
        <begin position="314"/>
        <end position="338"/>
    </location>
</feature>
<dbReference type="InterPro" id="IPR009606">
    <property type="entry name" value="DEAL/Modifying_wall_lignin1/2"/>
</dbReference>
<reference evidence="4 5" key="1">
    <citation type="submission" date="2020-08" db="EMBL/GenBank/DDBJ databases">
        <title>Plant Genome Project.</title>
        <authorList>
            <person name="Zhang R.-G."/>
        </authorList>
    </citation>
    <scope>NUCLEOTIDE SEQUENCE [LARGE SCALE GENOMIC DNA]</scope>
    <source>
        <tissue evidence="4">Rhizome</tissue>
    </source>
</reference>
<dbReference type="GO" id="GO:0010073">
    <property type="term" value="P:meristem maintenance"/>
    <property type="evidence" value="ECO:0007669"/>
    <property type="project" value="InterPro"/>
</dbReference>
<keyword evidence="5" id="KW-1185">Reference proteome</keyword>
<evidence type="ECO:0000256" key="2">
    <source>
        <dbReference type="SAM" id="Phobius"/>
    </source>
</evidence>
<dbReference type="Proteomes" id="UP000734854">
    <property type="component" value="Unassembled WGS sequence"/>
</dbReference>
<dbReference type="Pfam" id="PF06749">
    <property type="entry name" value="DUF1218"/>
    <property type="match status" value="1"/>
</dbReference>
<organism evidence="4 5">
    <name type="scientific">Zingiber officinale</name>
    <name type="common">Ginger</name>
    <name type="synonym">Amomum zingiber</name>
    <dbReference type="NCBI Taxonomy" id="94328"/>
    <lineage>
        <taxon>Eukaryota</taxon>
        <taxon>Viridiplantae</taxon>
        <taxon>Streptophyta</taxon>
        <taxon>Embryophyta</taxon>
        <taxon>Tracheophyta</taxon>
        <taxon>Spermatophyta</taxon>
        <taxon>Magnoliopsida</taxon>
        <taxon>Liliopsida</taxon>
        <taxon>Zingiberales</taxon>
        <taxon>Zingiberaceae</taxon>
        <taxon>Zingiber</taxon>
    </lineage>
</organism>
<keyword evidence="2" id="KW-0812">Transmembrane</keyword>
<name>A0A8J5HFV3_ZINOF</name>
<gene>
    <name evidence="4" type="ORF">ZIOFF_013466</name>
</gene>
<accession>A0A8J5HFV3</accession>
<dbReference type="EMBL" id="JACMSC010000004">
    <property type="protein sequence ID" value="KAG6523601.1"/>
    <property type="molecule type" value="Genomic_DNA"/>
</dbReference>
<comment type="caution">
    <text evidence="4">The sequence shown here is derived from an EMBL/GenBank/DDBJ whole genome shotgun (WGS) entry which is preliminary data.</text>
</comment>
<feature type="transmembrane region" description="Helical" evidence="2">
    <location>
        <begin position="356"/>
        <end position="379"/>
    </location>
</feature>